<evidence type="ECO:0000256" key="1">
    <source>
        <dbReference type="SAM" id="MobiDB-lite"/>
    </source>
</evidence>
<proteinExistence type="predicted"/>
<comment type="caution">
    <text evidence="2">The sequence shown here is derived from an EMBL/GenBank/DDBJ whole genome shotgun (WGS) entry which is preliminary data.</text>
</comment>
<sequence length="61" mass="6324">MAAAVEVVADLLLADDDADFAVSDGEEHLPTSISKNNPTTTTRMSVPQPDRFFGGTGADTG</sequence>
<feature type="region of interest" description="Disordered" evidence="1">
    <location>
        <begin position="22"/>
        <end position="61"/>
    </location>
</feature>
<organism evidence="2 3">
    <name type="scientific">Xanthomonas codiaei</name>
    <dbReference type="NCBI Taxonomy" id="56463"/>
    <lineage>
        <taxon>Bacteria</taxon>
        <taxon>Pseudomonadati</taxon>
        <taxon>Pseudomonadota</taxon>
        <taxon>Gammaproteobacteria</taxon>
        <taxon>Lysobacterales</taxon>
        <taxon>Lysobacteraceae</taxon>
        <taxon>Xanthomonas</taxon>
    </lineage>
</organism>
<dbReference type="Proteomes" id="UP000237872">
    <property type="component" value="Unassembled WGS sequence"/>
</dbReference>
<reference evidence="2 3" key="1">
    <citation type="submission" date="2016-08" db="EMBL/GenBank/DDBJ databases">
        <authorList>
            <person name="Seilhamer J.J."/>
        </authorList>
    </citation>
    <scope>NUCLEOTIDE SEQUENCE [LARGE SCALE GENOMIC DNA]</scope>
    <source>
        <strain evidence="2 3">CFBP4690</strain>
    </source>
</reference>
<feature type="compositionally biased region" description="Polar residues" evidence="1">
    <location>
        <begin position="31"/>
        <end position="45"/>
    </location>
</feature>
<gene>
    <name evidence="2" type="ORF">XcodCFBP4690_17145</name>
</gene>
<name>A0A2S7CGW0_9XANT</name>
<evidence type="ECO:0000313" key="2">
    <source>
        <dbReference type="EMBL" id="PPU60807.1"/>
    </source>
</evidence>
<evidence type="ECO:0000313" key="3">
    <source>
        <dbReference type="Proteomes" id="UP000237872"/>
    </source>
</evidence>
<protein>
    <submittedName>
        <fullName evidence="2">Uncharacterized protein</fullName>
    </submittedName>
</protein>
<dbReference type="EMBL" id="MDEC01000027">
    <property type="protein sequence ID" value="PPU60807.1"/>
    <property type="molecule type" value="Genomic_DNA"/>
</dbReference>
<accession>A0A2S7CGW0</accession>
<dbReference type="AlphaFoldDB" id="A0A2S7CGW0"/>